<proteinExistence type="predicted"/>
<keyword evidence="2" id="KW-1185">Reference proteome</keyword>
<sequence>MPFCWGETMTINDTSNQESCQPSSDEILVVWLVAILTAIHLLPYLICVIHMAKDRKLLEKQPFYLLAVNLGVADIVQILFNGPGVIFLTLTCQEAKFGRTQFFLNSSIGAVLNSAWEVECP</sequence>
<protein>
    <submittedName>
        <fullName evidence="3">G-protein coupled receptors family 1 profile domain-containing protein</fullName>
    </submittedName>
</protein>
<organism evidence="2 3">
    <name type="scientific">Romanomermis culicivorax</name>
    <name type="common">Nematode worm</name>
    <dbReference type="NCBI Taxonomy" id="13658"/>
    <lineage>
        <taxon>Eukaryota</taxon>
        <taxon>Metazoa</taxon>
        <taxon>Ecdysozoa</taxon>
        <taxon>Nematoda</taxon>
        <taxon>Enoplea</taxon>
        <taxon>Dorylaimia</taxon>
        <taxon>Mermithida</taxon>
        <taxon>Mermithoidea</taxon>
        <taxon>Mermithidae</taxon>
        <taxon>Romanomermis</taxon>
    </lineage>
</organism>
<reference evidence="3" key="1">
    <citation type="submission" date="2022-11" db="UniProtKB">
        <authorList>
            <consortium name="WormBaseParasite"/>
        </authorList>
    </citation>
    <scope>IDENTIFICATION</scope>
</reference>
<evidence type="ECO:0000313" key="3">
    <source>
        <dbReference type="WBParaSite" id="nRc.2.0.1.t40628-RA"/>
    </source>
</evidence>
<evidence type="ECO:0000256" key="1">
    <source>
        <dbReference type="SAM" id="Phobius"/>
    </source>
</evidence>
<keyword evidence="1" id="KW-0472">Membrane</keyword>
<feature type="transmembrane region" description="Helical" evidence="1">
    <location>
        <begin position="28"/>
        <end position="51"/>
    </location>
</feature>
<dbReference type="WBParaSite" id="nRc.2.0.1.t40628-RA">
    <property type="protein sequence ID" value="nRc.2.0.1.t40628-RA"/>
    <property type="gene ID" value="nRc.2.0.1.g40628"/>
</dbReference>
<dbReference type="Proteomes" id="UP000887565">
    <property type="component" value="Unplaced"/>
</dbReference>
<keyword evidence="1" id="KW-0812">Transmembrane</keyword>
<dbReference type="Gene3D" id="1.20.1070.10">
    <property type="entry name" value="Rhodopsin 7-helix transmembrane proteins"/>
    <property type="match status" value="1"/>
</dbReference>
<accession>A0A915KSL0</accession>
<evidence type="ECO:0000313" key="2">
    <source>
        <dbReference type="Proteomes" id="UP000887565"/>
    </source>
</evidence>
<feature type="transmembrane region" description="Helical" evidence="1">
    <location>
        <begin position="63"/>
        <end position="80"/>
    </location>
</feature>
<name>A0A915KSL0_ROMCU</name>
<keyword evidence="1" id="KW-1133">Transmembrane helix</keyword>
<dbReference type="SUPFAM" id="SSF81321">
    <property type="entry name" value="Family A G protein-coupled receptor-like"/>
    <property type="match status" value="1"/>
</dbReference>
<dbReference type="AlphaFoldDB" id="A0A915KSL0"/>